<dbReference type="EMBL" id="LSZF01000026">
    <property type="protein sequence ID" value="OWM34499.1"/>
    <property type="molecule type" value="Genomic_DNA"/>
</dbReference>
<name>A0A854NHU1_CORDP</name>
<reference evidence="2" key="1">
    <citation type="submission" date="2016-02" db="EMBL/GenBank/DDBJ databases">
        <title>Genomic analyses of a collection of pathogenic Corynebacterium diphtheriae.</title>
        <authorList>
            <person name="Sangal V."/>
            <person name="Titov L."/>
        </authorList>
    </citation>
    <scope>NUCLEOTIDE SEQUENCE [LARGE SCALE GENOMIC DNA]</scope>
    <source>
        <strain evidence="2">1438</strain>
    </source>
</reference>
<organism evidence="1 2">
    <name type="scientific">Corynebacterium diphtheriae bv. mitis</name>
    <dbReference type="NCBI Taxonomy" id="1806053"/>
    <lineage>
        <taxon>Bacteria</taxon>
        <taxon>Bacillati</taxon>
        <taxon>Actinomycetota</taxon>
        <taxon>Actinomycetes</taxon>
        <taxon>Mycobacteriales</taxon>
        <taxon>Corynebacteriaceae</taxon>
        <taxon>Corynebacterium</taxon>
    </lineage>
</organism>
<dbReference type="Proteomes" id="UP000197692">
    <property type="component" value="Unassembled WGS sequence"/>
</dbReference>
<evidence type="ECO:0000313" key="2">
    <source>
        <dbReference type="Proteomes" id="UP000197692"/>
    </source>
</evidence>
<gene>
    <name evidence="1" type="ORF">AY602_07390</name>
</gene>
<accession>A0A854NHU1</accession>
<dbReference type="RefSeq" id="WP_010934285.1">
    <property type="nucleotide sequence ID" value="NZ_CP040557.1"/>
</dbReference>
<proteinExistence type="predicted"/>
<dbReference type="GeneID" id="97331014"/>
<sequence length="62" mass="7363">MGRLIILLVLIAAIVLLWKAFGPKTWKSPEPPQIKGPDDDEDFLWKLELEQYKKRKRDKEQE</sequence>
<dbReference type="AlphaFoldDB" id="A0A854NHU1"/>
<protein>
    <submittedName>
        <fullName evidence="1">Uncharacterized protein</fullName>
    </submittedName>
</protein>
<comment type="caution">
    <text evidence="1">The sequence shown here is derived from an EMBL/GenBank/DDBJ whole genome shotgun (WGS) entry which is preliminary data.</text>
</comment>
<evidence type="ECO:0000313" key="1">
    <source>
        <dbReference type="EMBL" id="OWM34499.1"/>
    </source>
</evidence>